<evidence type="ECO:0000313" key="9">
    <source>
        <dbReference type="EMBL" id="GAA4490067.1"/>
    </source>
</evidence>
<evidence type="ECO:0000256" key="4">
    <source>
        <dbReference type="ARBA" id="ARBA00023163"/>
    </source>
</evidence>
<dbReference type="PRINTS" id="PR00038">
    <property type="entry name" value="HTHLUXR"/>
</dbReference>
<name>A0ABP8PQA0_9MICO</name>
<dbReference type="SMART" id="SM00421">
    <property type="entry name" value="HTH_LUXR"/>
    <property type="match status" value="1"/>
</dbReference>
<reference evidence="10" key="1">
    <citation type="journal article" date="2019" name="Int. J. Syst. Evol. Microbiol.">
        <title>The Global Catalogue of Microorganisms (GCM) 10K type strain sequencing project: providing services to taxonomists for standard genome sequencing and annotation.</title>
        <authorList>
            <consortium name="The Broad Institute Genomics Platform"/>
            <consortium name="The Broad Institute Genome Sequencing Center for Infectious Disease"/>
            <person name="Wu L."/>
            <person name="Ma J."/>
        </authorList>
    </citation>
    <scope>NUCLEOTIDE SEQUENCE [LARGE SCALE GENOMIC DNA]</scope>
    <source>
        <strain evidence="10">JCM 17839</strain>
    </source>
</reference>
<evidence type="ECO:0000256" key="5">
    <source>
        <dbReference type="PROSITE-ProRule" id="PRU00169"/>
    </source>
</evidence>
<dbReference type="SMART" id="SM00448">
    <property type="entry name" value="REC"/>
    <property type="match status" value="1"/>
</dbReference>
<dbReference type="PROSITE" id="PS50043">
    <property type="entry name" value="HTH_LUXR_2"/>
    <property type="match status" value="1"/>
</dbReference>
<evidence type="ECO:0000259" key="8">
    <source>
        <dbReference type="PROSITE" id="PS50110"/>
    </source>
</evidence>
<dbReference type="PROSITE" id="PS50110">
    <property type="entry name" value="RESPONSE_REGULATORY"/>
    <property type="match status" value="1"/>
</dbReference>
<comment type="caution">
    <text evidence="9">The sequence shown here is derived from an EMBL/GenBank/DDBJ whole genome shotgun (WGS) entry which is preliminary data.</text>
</comment>
<sequence>MRILIVEDSVLLREGLVRLLEDAGHAVVAALPDASALDETVDATDPELCILDVRLPPTFVDEGIRAALSLRKRIPQLPLLVLSQYVEERYASDLIIAQGVTAQGSAGPLGYLLKDRVADVAEFIDSVERIAAGATVLDPEVVAQLLTRRNQDDRMRTLTDRERTVLAMIAEGRSNQAIAATLFLSEASVEKHITAIFQKLGFEPDESGNRRVLAAIAHLENAGLNGPQPGHAPQPGPAQTGPAQTGMNR</sequence>
<dbReference type="Proteomes" id="UP001500731">
    <property type="component" value="Unassembled WGS sequence"/>
</dbReference>
<dbReference type="InterPro" id="IPR000792">
    <property type="entry name" value="Tscrpt_reg_LuxR_C"/>
</dbReference>
<keyword evidence="3" id="KW-0238">DNA-binding</keyword>
<keyword evidence="4" id="KW-0804">Transcription</keyword>
<dbReference type="CDD" id="cd17535">
    <property type="entry name" value="REC_NarL-like"/>
    <property type="match status" value="1"/>
</dbReference>
<dbReference type="InterPro" id="IPR058245">
    <property type="entry name" value="NreC/VraR/RcsB-like_REC"/>
</dbReference>
<feature type="region of interest" description="Disordered" evidence="6">
    <location>
        <begin position="222"/>
        <end position="249"/>
    </location>
</feature>
<keyword evidence="10" id="KW-1185">Reference proteome</keyword>
<feature type="compositionally biased region" description="Low complexity" evidence="6">
    <location>
        <begin position="237"/>
        <end position="249"/>
    </location>
</feature>
<evidence type="ECO:0000256" key="2">
    <source>
        <dbReference type="ARBA" id="ARBA00023015"/>
    </source>
</evidence>
<dbReference type="Gene3D" id="3.40.50.2300">
    <property type="match status" value="1"/>
</dbReference>
<gene>
    <name evidence="9" type="ORF">GCM10023171_32020</name>
</gene>
<feature type="modified residue" description="4-aspartylphosphate" evidence="5">
    <location>
        <position position="52"/>
    </location>
</feature>
<feature type="domain" description="HTH luxR-type" evidence="7">
    <location>
        <begin position="151"/>
        <end position="221"/>
    </location>
</feature>
<keyword evidence="2" id="KW-0805">Transcription regulation</keyword>
<dbReference type="RefSeq" id="WP_345188400.1">
    <property type="nucleotide sequence ID" value="NZ_BAABGP010000022.1"/>
</dbReference>
<dbReference type="EMBL" id="BAABGP010000022">
    <property type="protein sequence ID" value="GAA4490067.1"/>
    <property type="molecule type" value="Genomic_DNA"/>
</dbReference>
<dbReference type="InterPro" id="IPR039420">
    <property type="entry name" value="WalR-like"/>
</dbReference>
<evidence type="ECO:0000256" key="3">
    <source>
        <dbReference type="ARBA" id="ARBA00023125"/>
    </source>
</evidence>
<dbReference type="InterPro" id="IPR011006">
    <property type="entry name" value="CheY-like_superfamily"/>
</dbReference>
<dbReference type="InterPro" id="IPR001789">
    <property type="entry name" value="Sig_transdc_resp-reg_receiver"/>
</dbReference>
<keyword evidence="1 5" id="KW-0597">Phosphoprotein</keyword>
<dbReference type="PANTHER" id="PTHR43214:SF24">
    <property type="entry name" value="TRANSCRIPTIONAL REGULATORY PROTEIN NARL-RELATED"/>
    <property type="match status" value="1"/>
</dbReference>
<dbReference type="SUPFAM" id="SSF46894">
    <property type="entry name" value="C-terminal effector domain of the bipartite response regulators"/>
    <property type="match status" value="1"/>
</dbReference>
<dbReference type="CDD" id="cd06170">
    <property type="entry name" value="LuxR_C_like"/>
    <property type="match status" value="1"/>
</dbReference>
<dbReference type="PROSITE" id="PS00622">
    <property type="entry name" value="HTH_LUXR_1"/>
    <property type="match status" value="1"/>
</dbReference>
<organism evidence="9 10">
    <name type="scientific">Microbacterium panaciterrae</name>
    <dbReference type="NCBI Taxonomy" id="985759"/>
    <lineage>
        <taxon>Bacteria</taxon>
        <taxon>Bacillati</taxon>
        <taxon>Actinomycetota</taxon>
        <taxon>Actinomycetes</taxon>
        <taxon>Micrococcales</taxon>
        <taxon>Microbacteriaceae</taxon>
        <taxon>Microbacterium</taxon>
    </lineage>
</organism>
<dbReference type="InterPro" id="IPR016032">
    <property type="entry name" value="Sig_transdc_resp-reg_C-effctor"/>
</dbReference>
<feature type="domain" description="Response regulatory" evidence="8">
    <location>
        <begin position="2"/>
        <end position="129"/>
    </location>
</feature>
<evidence type="ECO:0000256" key="6">
    <source>
        <dbReference type="SAM" id="MobiDB-lite"/>
    </source>
</evidence>
<dbReference type="PANTHER" id="PTHR43214">
    <property type="entry name" value="TWO-COMPONENT RESPONSE REGULATOR"/>
    <property type="match status" value="1"/>
</dbReference>
<dbReference type="SUPFAM" id="SSF52172">
    <property type="entry name" value="CheY-like"/>
    <property type="match status" value="1"/>
</dbReference>
<proteinExistence type="predicted"/>
<dbReference type="Pfam" id="PF00196">
    <property type="entry name" value="GerE"/>
    <property type="match status" value="1"/>
</dbReference>
<dbReference type="Pfam" id="PF00072">
    <property type="entry name" value="Response_reg"/>
    <property type="match status" value="1"/>
</dbReference>
<evidence type="ECO:0000313" key="10">
    <source>
        <dbReference type="Proteomes" id="UP001500731"/>
    </source>
</evidence>
<accession>A0ABP8PQA0</accession>
<evidence type="ECO:0000256" key="1">
    <source>
        <dbReference type="ARBA" id="ARBA00022553"/>
    </source>
</evidence>
<protein>
    <submittedName>
        <fullName evidence="9">Response regulator transcription factor</fullName>
    </submittedName>
</protein>
<evidence type="ECO:0000259" key="7">
    <source>
        <dbReference type="PROSITE" id="PS50043"/>
    </source>
</evidence>